<dbReference type="PANTHER" id="PTHR13779:SF7">
    <property type="entry name" value="ATPASE WRNIP1"/>
    <property type="match status" value="1"/>
</dbReference>
<dbReference type="InterPro" id="IPR021886">
    <property type="entry name" value="MgsA_C"/>
</dbReference>
<dbReference type="Proteomes" id="UP001519292">
    <property type="component" value="Unassembled WGS sequence"/>
</dbReference>
<keyword evidence="6" id="KW-1185">Reference proteome</keyword>
<dbReference type="Pfam" id="PF16193">
    <property type="entry name" value="AAA_assoc_2"/>
    <property type="match status" value="1"/>
</dbReference>
<dbReference type="InterPro" id="IPR032423">
    <property type="entry name" value="AAA_assoc_2"/>
</dbReference>
<dbReference type="SUPFAM" id="SSF52540">
    <property type="entry name" value="P-loop containing nucleoside triphosphate hydrolases"/>
    <property type="match status" value="1"/>
</dbReference>
<sequence length="432" mass="48771">MTIKKPLADLMRPQTLSEMVGQKHLLAPGRPLYEIITKHIPISLILWGPPGTGKTTLAQVMSNTLKVSFEKFNASFENKAQLRKLIEKHPSENFVLLLDEIHRLTKPVQDYLLPYLENGNVLLVGTTTENPVMSIVPAIRSRCQIFEFNHLASSDIEPVLQKAAKTFLSFSLSAKQAHYIANYSNGDTRVALNILETLNAMHPDGLTDKIIQDFAKQQHFSMDKDATEHYDYLSAYSDSLEGSDTDAALYYLAVILEAGDLETVVRRIKDAVAIDIGLASTQTINTIINLANTALEIGLPRASTHLALATILFCLSPKSDAALQAYERSKKDAANPANHLMPDYLRDTHYQGATEIRNAGQMYNMFDEPFQVAKQAYLPQDLVGHHYFVPRDTEGDQRYYKRYQKLFEYIYEKPFKEGNTATVFDHNFKKKH</sequence>
<dbReference type="SUPFAM" id="SSF48019">
    <property type="entry name" value="post-AAA+ oligomerization domain-like"/>
    <property type="match status" value="1"/>
</dbReference>
<dbReference type="Gene3D" id="1.10.8.60">
    <property type="match status" value="1"/>
</dbReference>
<dbReference type="InterPro" id="IPR003593">
    <property type="entry name" value="AAA+_ATPase"/>
</dbReference>
<dbReference type="EMBL" id="JAGGLU010000013">
    <property type="protein sequence ID" value="MBP2058691.1"/>
    <property type="molecule type" value="Genomic_DNA"/>
</dbReference>
<dbReference type="InterPro" id="IPR003959">
    <property type="entry name" value="ATPase_AAA_core"/>
</dbReference>
<reference evidence="5 6" key="1">
    <citation type="submission" date="2021-03" db="EMBL/GenBank/DDBJ databases">
        <title>Genomic Encyclopedia of Type Strains, Phase IV (KMG-IV): sequencing the most valuable type-strain genomes for metagenomic binning, comparative biology and taxonomic classification.</title>
        <authorList>
            <person name="Goeker M."/>
        </authorList>
    </citation>
    <scope>NUCLEOTIDE SEQUENCE [LARGE SCALE GENOMIC DNA]</scope>
    <source>
        <strain evidence="5 6">DSM 101872</strain>
    </source>
</reference>
<organism evidence="5 6">
    <name type="scientific">Lactobacillus colini</name>
    <dbReference type="NCBI Taxonomy" id="1819254"/>
    <lineage>
        <taxon>Bacteria</taxon>
        <taxon>Bacillati</taxon>
        <taxon>Bacillota</taxon>
        <taxon>Bacilli</taxon>
        <taxon>Lactobacillales</taxon>
        <taxon>Lactobacillaceae</taxon>
        <taxon>Lactobacillus</taxon>
    </lineage>
</organism>
<dbReference type="Gene3D" id="3.40.50.300">
    <property type="entry name" value="P-loop containing nucleotide triphosphate hydrolases"/>
    <property type="match status" value="1"/>
</dbReference>
<evidence type="ECO:0000256" key="1">
    <source>
        <dbReference type="ARBA" id="ARBA00008959"/>
    </source>
</evidence>
<dbReference type="CDD" id="cd00009">
    <property type="entry name" value="AAA"/>
    <property type="match status" value="1"/>
</dbReference>
<dbReference type="InterPro" id="IPR027417">
    <property type="entry name" value="P-loop_NTPase"/>
</dbReference>
<gene>
    <name evidence="5" type="ORF">J2Z60_001880</name>
</gene>
<evidence type="ECO:0000256" key="3">
    <source>
        <dbReference type="ARBA" id="ARBA00022840"/>
    </source>
</evidence>
<evidence type="ECO:0000313" key="6">
    <source>
        <dbReference type="Proteomes" id="UP001519292"/>
    </source>
</evidence>
<comment type="caution">
    <text evidence="5">The sequence shown here is derived from an EMBL/GenBank/DDBJ whole genome shotgun (WGS) entry which is preliminary data.</text>
</comment>
<keyword evidence="3" id="KW-0067">ATP-binding</keyword>
<comment type="similarity">
    <text evidence="1">Belongs to the AAA ATPase family. RarA/MGS1/WRNIP1 subfamily.</text>
</comment>
<dbReference type="Pfam" id="PF12002">
    <property type="entry name" value="MgsA_C"/>
    <property type="match status" value="1"/>
</dbReference>
<dbReference type="PANTHER" id="PTHR13779">
    <property type="entry name" value="WERNER HELICASE-INTERACTING PROTEIN 1 FAMILY MEMBER"/>
    <property type="match status" value="1"/>
</dbReference>
<dbReference type="Gene3D" id="1.10.3710.10">
    <property type="entry name" value="DNA polymerase III clamp loader subunits, C-terminal domain"/>
    <property type="match status" value="1"/>
</dbReference>
<dbReference type="InterPro" id="IPR051314">
    <property type="entry name" value="AAA_ATPase_RarA/MGS1/WRNIP1"/>
</dbReference>
<evidence type="ECO:0000256" key="2">
    <source>
        <dbReference type="ARBA" id="ARBA00022741"/>
    </source>
</evidence>
<dbReference type="Pfam" id="PF00004">
    <property type="entry name" value="AAA"/>
    <property type="match status" value="1"/>
</dbReference>
<evidence type="ECO:0000313" key="5">
    <source>
        <dbReference type="EMBL" id="MBP2058691.1"/>
    </source>
</evidence>
<dbReference type="InterPro" id="IPR008921">
    <property type="entry name" value="DNA_pol3_clamp-load_cplx_C"/>
</dbReference>
<proteinExistence type="inferred from homology"/>
<dbReference type="SMART" id="SM00382">
    <property type="entry name" value="AAA"/>
    <property type="match status" value="1"/>
</dbReference>
<evidence type="ECO:0000259" key="4">
    <source>
        <dbReference type="SMART" id="SM00382"/>
    </source>
</evidence>
<dbReference type="CDD" id="cd18139">
    <property type="entry name" value="HLD_clamp_RarA"/>
    <property type="match status" value="1"/>
</dbReference>
<dbReference type="RefSeq" id="WP_209687414.1">
    <property type="nucleotide sequence ID" value="NZ_JAGGLU010000013.1"/>
</dbReference>
<dbReference type="Gene3D" id="1.20.272.10">
    <property type="match status" value="1"/>
</dbReference>
<feature type="domain" description="AAA+ ATPase" evidence="4">
    <location>
        <begin position="40"/>
        <end position="151"/>
    </location>
</feature>
<accession>A0ABS4MG68</accession>
<protein>
    <submittedName>
        <fullName evidence="5">ATPase</fullName>
    </submittedName>
</protein>
<keyword evidence="2" id="KW-0547">Nucleotide-binding</keyword>
<name>A0ABS4MG68_9LACO</name>